<dbReference type="GO" id="GO:0007165">
    <property type="term" value="P:signal transduction"/>
    <property type="evidence" value="ECO:0007669"/>
    <property type="project" value="UniProtKB-KW"/>
</dbReference>
<feature type="transmembrane region" description="Helical" evidence="4">
    <location>
        <begin position="181"/>
        <end position="203"/>
    </location>
</feature>
<dbReference type="InterPro" id="IPR051310">
    <property type="entry name" value="MCP_chemotaxis"/>
</dbReference>
<evidence type="ECO:0000256" key="4">
    <source>
        <dbReference type="SAM" id="Phobius"/>
    </source>
</evidence>
<dbReference type="GO" id="GO:0004888">
    <property type="term" value="F:transmembrane signaling receptor activity"/>
    <property type="evidence" value="ECO:0007669"/>
    <property type="project" value="InterPro"/>
</dbReference>
<feature type="domain" description="Methyl-accepting transducer" evidence="5">
    <location>
        <begin position="313"/>
        <end position="542"/>
    </location>
</feature>
<dbReference type="SUPFAM" id="SSF58104">
    <property type="entry name" value="Methyl-accepting chemotaxis protein (MCP) signaling domain"/>
    <property type="match status" value="1"/>
</dbReference>
<organism evidence="7 8">
    <name type="scientific">Candidatus Avoscillospira avistercoris</name>
    <dbReference type="NCBI Taxonomy" id="2840707"/>
    <lineage>
        <taxon>Bacteria</taxon>
        <taxon>Bacillati</taxon>
        <taxon>Bacillota</taxon>
        <taxon>Clostridia</taxon>
        <taxon>Eubacteriales</taxon>
        <taxon>Oscillospiraceae</taxon>
        <taxon>Oscillospiraceae incertae sedis</taxon>
        <taxon>Candidatus Avoscillospira</taxon>
    </lineage>
</organism>
<dbReference type="Gene3D" id="6.10.340.10">
    <property type="match status" value="1"/>
</dbReference>
<dbReference type="AlphaFoldDB" id="A0A9D1JTS4"/>
<evidence type="ECO:0000259" key="5">
    <source>
        <dbReference type="PROSITE" id="PS50111"/>
    </source>
</evidence>
<gene>
    <name evidence="7" type="ORF">IAA83_06575</name>
</gene>
<evidence type="ECO:0000313" key="8">
    <source>
        <dbReference type="Proteomes" id="UP000886741"/>
    </source>
</evidence>
<dbReference type="PROSITE" id="PS50885">
    <property type="entry name" value="HAMP"/>
    <property type="match status" value="1"/>
</dbReference>
<dbReference type="Pfam" id="PF00015">
    <property type="entry name" value="MCPsignal"/>
    <property type="match status" value="1"/>
</dbReference>
<dbReference type="PRINTS" id="PR00260">
    <property type="entry name" value="CHEMTRNSDUCR"/>
</dbReference>
<dbReference type="Gene3D" id="1.10.287.950">
    <property type="entry name" value="Methyl-accepting chemotaxis protein"/>
    <property type="match status" value="1"/>
</dbReference>
<dbReference type="GO" id="GO:0006935">
    <property type="term" value="P:chemotaxis"/>
    <property type="evidence" value="ECO:0007669"/>
    <property type="project" value="UniProtKB-KW"/>
</dbReference>
<evidence type="ECO:0000259" key="6">
    <source>
        <dbReference type="PROSITE" id="PS50885"/>
    </source>
</evidence>
<feature type="transmembrane region" description="Helical" evidence="4">
    <location>
        <begin position="12"/>
        <end position="33"/>
    </location>
</feature>
<feature type="domain" description="HAMP" evidence="6">
    <location>
        <begin position="210"/>
        <end position="263"/>
    </location>
</feature>
<dbReference type="CDD" id="cd06225">
    <property type="entry name" value="HAMP"/>
    <property type="match status" value="1"/>
</dbReference>
<dbReference type="InterPro" id="IPR004089">
    <property type="entry name" value="MCPsignal_dom"/>
</dbReference>
<dbReference type="EMBL" id="DVJJ01000099">
    <property type="protein sequence ID" value="HIS65018.1"/>
    <property type="molecule type" value="Genomic_DNA"/>
</dbReference>
<dbReference type="SMART" id="SM00304">
    <property type="entry name" value="HAMP"/>
    <property type="match status" value="1"/>
</dbReference>
<protein>
    <submittedName>
        <fullName evidence="7">HAMP domain-containing protein</fullName>
    </submittedName>
</protein>
<accession>A0A9D1JTS4</accession>
<keyword evidence="1" id="KW-0145">Chemotaxis</keyword>
<name>A0A9D1JTS4_9FIRM</name>
<sequence length="558" mass="60103">MKKAIKQSTLLTALNLGTIVLVLMMTAAFVLSISTNKRAMQMYEDEKELTLAAQQFLDASGYLTDQARASAATGNITYYNNYQYEVNVAQNREVGYSRMEAIGLTAEEEAIMAEMSQISNDLVPLGEKAMSAAMAGDIQTAIQYVFGTAYTTNLSKIQSLQEEFVQSFQNRMAAEIERQQIYVVVVQVIVIVFMCIIVLFQLLSTLFVRKKVIRPLKLIQGEMTEFSKGNMSATVAMEADTSELGMLVHSVNRMRETLRGLILDIENKLTQMAKGDLNIQMDVEYIGDFADIENSIKQISMALSDALREINIASDQVSAGADQVASGAQALSQGATEQASSVEELSATLQNINEKIGQNAQSADSVSALTIATGNKIHQSKQKMQDLVNAMEEIKQTSQQIQGIVKAIDDIAFQTNILALNAAVEAARAGSAGKGFAVVADEVRNLAGKSAEASKNTQELIQNSIQAVEHGSVLAIDASQVLEETAADAERVMESIKQIAEASAEEAQATSQIALGLDQVASVVQTNSATAEQSAAASQELSGQASMLRSLVGQFKLV</sequence>
<dbReference type="GO" id="GO:0005886">
    <property type="term" value="C:plasma membrane"/>
    <property type="evidence" value="ECO:0007669"/>
    <property type="project" value="TreeGrafter"/>
</dbReference>
<evidence type="ECO:0000256" key="1">
    <source>
        <dbReference type="ARBA" id="ARBA00022500"/>
    </source>
</evidence>
<keyword evidence="4" id="KW-1133">Transmembrane helix</keyword>
<dbReference type="Pfam" id="PF00672">
    <property type="entry name" value="HAMP"/>
    <property type="match status" value="1"/>
</dbReference>
<reference evidence="7" key="1">
    <citation type="submission" date="2020-10" db="EMBL/GenBank/DDBJ databases">
        <authorList>
            <person name="Gilroy R."/>
        </authorList>
    </citation>
    <scope>NUCLEOTIDE SEQUENCE</scope>
    <source>
        <strain evidence="7">ChiBcec16-1751</strain>
    </source>
</reference>
<evidence type="ECO:0000313" key="7">
    <source>
        <dbReference type="EMBL" id="HIS65018.1"/>
    </source>
</evidence>
<evidence type="ECO:0000256" key="2">
    <source>
        <dbReference type="ARBA" id="ARBA00029447"/>
    </source>
</evidence>
<dbReference type="PANTHER" id="PTHR43531">
    <property type="entry name" value="PROTEIN ICFG"/>
    <property type="match status" value="1"/>
</dbReference>
<dbReference type="Proteomes" id="UP000886741">
    <property type="component" value="Unassembled WGS sequence"/>
</dbReference>
<keyword evidence="4" id="KW-0812">Transmembrane</keyword>
<dbReference type="InterPro" id="IPR003660">
    <property type="entry name" value="HAMP_dom"/>
</dbReference>
<reference evidence="7" key="2">
    <citation type="journal article" date="2021" name="PeerJ">
        <title>Extensive microbial diversity within the chicken gut microbiome revealed by metagenomics and culture.</title>
        <authorList>
            <person name="Gilroy R."/>
            <person name="Ravi A."/>
            <person name="Getino M."/>
            <person name="Pursley I."/>
            <person name="Horton D.L."/>
            <person name="Alikhan N.F."/>
            <person name="Baker D."/>
            <person name="Gharbi K."/>
            <person name="Hall N."/>
            <person name="Watson M."/>
            <person name="Adriaenssens E.M."/>
            <person name="Foster-Nyarko E."/>
            <person name="Jarju S."/>
            <person name="Secka A."/>
            <person name="Antonio M."/>
            <person name="Oren A."/>
            <person name="Chaudhuri R.R."/>
            <person name="La Ragione R."/>
            <person name="Hildebrand F."/>
            <person name="Pallen M.J."/>
        </authorList>
    </citation>
    <scope>NUCLEOTIDE SEQUENCE</scope>
    <source>
        <strain evidence="7">ChiBcec16-1751</strain>
    </source>
</reference>
<comment type="similarity">
    <text evidence="2">Belongs to the methyl-accepting chemotaxis (MCP) protein family.</text>
</comment>
<comment type="caution">
    <text evidence="7">The sequence shown here is derived from an EMBL/GenBank/DDBJ whole genome shotgun (WGS) entry which is preliminary data.</text>
</comment>
<dbReference type="SMART" id="SM00283">
    <property type="entry name" value="MA"/>
    <property type="match status" value="1"/>
</dbReference>
<evidence type="ECO:0000256" key="3">
    <source>
        <dbReference type="PROSITE-ProRule" id="PRU00284"/>
    </source>
</evidence>
<dbReference type="InterPro" id="IPR004090">
    <property type="entry name" value="Chemotax_Me-accpt_rcpt"/>
</dbReference>
<proteinExistence type="inferred from homology"/>
<dbReference type="PROSITE" id="PS50111">
    <property type="entry name" value="CHEMOTAXIS_TRANSDUC_2"/>
    <property type="match status" value="1"/>
</dbReference>
<keyword evidence="4" id="KW-0472">Membrane</keyword>
<keyword evidence="3" id="KW-0807">Transducer</keyword>
<dbReference type="PANTHER" id="PTHR43531:SF11">
    <property type="entry name" value="METHYL-ACCEPTING CHEMOTAXIS PROTEIN 3"/>
    <property type="match status" value="1"/>
</dbReference>